<dbReference type="InterPro" id="IPR011990">
    <property type="entry name" value="TPR-like_helical_dom_sf"/>
</dbReference>
<dbReference type="EMBL" id="JAEPRC010000615">
    <property type="protein sequence ID" value="KAG2194006.1"/>
    <property type="molecule type" value="Genomic_DNA"/>
</dbReference>
<evidence type="ECO:0000313" key="3">
    <source>
        <dbReference type="Proteomes" id="UP000650833"/>
    </source>
</evidence>
<dbReference type="Gene3D" id="1.25.40.10">
    <property type="entry name" value="Tetratricopeptide repeat domain"/>
    <property type="match status" value="2"/>
</dbReference>
<comment type="caution">
    <text evidence="2">The sequence shown here is derived from an EMBL/GenBank/DDBJ whole genome shotgun (WGS) entry which is preliminary data.</text>
</comment>
<dbReference type="OrthoDB" id="2384430at2759"/>
<dbReference type="InterPro" id="IPR006597">
    <property type="entry name" value="Sel1-like"/>
</dbReference>
<reference evidence="2" key="1">
    <citation type="submission" date="2020-12" db="EMBL/GenBank/DDBJ databases">
        <title>Metabolic potential, ecology and presence of endohyphal bacteria is reflected in genomic diversity of Mucoromycotina.</title>
        <authorList>
            <person name="Muszewska A."/>
            <person name="Okrasinska A."/>
            <person name="Steczkiewicz K."/>
            <person name="Drgas O."/>
            <person name="Orlowska M."/>
            <person name="Perlinska-Lenart U."/>
            <person name="Aleksandrzak-Piekarczyk T."/>
            <person name="Szatraj K."/>
            <person name="Zielenkiewicz U."/>
            <person name="Pilsyk S."/>
            <person name="Malc E."/>
            <person name="Mieczkowski P."/>
            <person name="Kruszewska J.S."/>
            <person name="Biernat P."/>
            <person name="Pawlowska J."/>
        </authorList>
    </citation>
    <scope>NUCLEOTIDE SEQUENCE</scope>
    <source>
        <strain evidence="2">CBS 226.32</strain>
    </source>
</reference>
<evidence type="ECO:0008006" key="4">
    <source>
        <dbReference type="Google" id="ProtNLM"/>
    </source>
</evidence>
<dbReference type="PANTHER" id="PTHR11102">
    <property type="entry name" value="SEL-1-LIKE PROTEIN"/>
    <property type="match status" value="1"/>
</dbReference>
<dbReference type="SUPFAM" id="SSF81901">
    <property type="entry name" value="HCP-like"/>
    <property type="match status" value="2"/>
</dbReference>
<dbReference type="InterPro" id="IPR050767">
    <property type="entry name" value="Sel1_AlgK"/>
</dbReference>
<dbReference type="AlphaFoldDB" id="A0A8H7QK73"/>
<organism evidence="2 3">
    <name type="scientific">Mucor plumbeus</name>
    <dbReference type="NCBI Taxonomy" id="97098"/>
    <lineage>
        <taxon>Eukaryota</taxon>
        <taxon>Fungi</taxon>
        <taxon>Fungi incertae sedis</taxon>
        <taxon>Mucoromycota</taxon>
        <taxon>Mucoromycotina</taxon>
        <taxon>Mucoromycetes</taxon>
        <taxon>Mucorales</taxon>
        <taxon>Mucorineae</taxon>
        <taxon>Mucoraceae</taxon>
        <taxon>Mucor</taxon>
    </lineage>
</organism>
<accession>A0A8H7QK73</accession>
<gene>
    <name evidence="2" type="ORF">INT46_007118</name>
</gene>
<keyword evidence="3" id="KW-1185">Reference proteome</keyword>
<dbReference type="Proteomes" id="UP000650833">
    <property type="component" value="Unassembled WGS sequence"/>
</dbReference>
<dbReference type="Pfam" id="PF08238">
    <property type="entry name" value="Sel1"/>
    <property type="match status" value="6"/>
</dbReference>
<evidence type="ECO:0000256" key="1">
    <source>
        <dbReference type="ARBA" id="ARBA00038101"/>
    </source>
</evidence>
<dbReference type="SMART" id="SM00671">
    <property type="entry name" value="SEL1"/>
    <property type="match status" value="6"/>
</dbReference>
<proteinExistence type="inferred from homology"/>
<dbReference type="PANTHER" id="PTHR11102:SF160">
    <property type="entry name" value="ERAD-ASSOCIATED E3 UBIQUITIN-PROTEIN LIGASE COMPONENT HRD3"/>
    <property type="match status" value="1"/>
</dbReference>
<name>A0A8H7QK73_9FUNG</name>
<comment type="similarity">
    <text evidence="1">Belongs to the sel-1 family.</text>
</comment>
<evidence type="ECO:0000313" key="2">
    <source>
        <dbReference type="EMBL" id="KAG2194006.1"/>
    </source>
</evidence>
<sequence length="475" mass="53971">METADQAINSLFLGTATELHLLTAVELINNASTNIDASDTESVEVAKQALKYLRIKAAKVLLMGDVEAKIKLSTILDRRDIQIIQRDTEEATLWARSVFDRRLSASLAPCVSELIALTELDDDKSLIERLIQRADQIQTQQDDPQFKKKKKLMKSMCYLVGILFIDGTGVEQDIPRGINYLTKASETGHEGAGIELAKILSDPYKYPKQYDIGKSLEIYEAVAERKNGTDARALTDLARVYYEGSETIPRNIEKAYKYARRIAESIGEQYCQFIVGDVLLHPPKNSTMKQDVQQAVFWLTQSGEQGFPLAIETLSKMYFEGKVKGIKKDYEQARQWCLMGDDIWPSGLGYCQTCLGDMYRQGLGVPKDLIKSFEYYQKAASQQDAPQNYARYMLGEMFFKGDGWDHNFALAADYYKMAANENYEPAVKRLSELNAIEEENKSTMEDMVYVWEQEESRGLTTLYTPDYKFDIIIPL</sequence>
<protein>
    <recommendedName>
        <fullName evidence="4">HCP-like protein</fullName>
    </recommendedName>
</protein>